<dbReference type="Gene3D" id="3.10.110.10">
    <property type="entry name" value="Ubiquitin Conjugating Enzyme"/>
    <property type="match status" value="1"/>
</dbReference>
<evidence type="ECO:0000256" key="1">
    <source>
        <dbReference type="ARBA" id="ARBA00022786"/>
    </source>
</evidence>
<name>A0A8X7NDJ8_9BASI</name>
<feature type="region of interest" description="Disordered" evidence="2">
    <location>
        <begin position="72"/>
        <end position="98"/>
    </location>
</feature>
<comment type="caution">
    <text evidence="4">The sequence shown here is derived from an EMBL/GenBank/DDBJ whole genome shotgun (WGS) entry which is preliminary data.</text>
</comment>
<dbReference type="Pfam" id="PF00179">
    <property type="entry name" value="UQ_con"/>
    <property type="match status" value="1"/>
</dbReference>
<sequence>MDLSEDGGSRGQDELRVPKNQKRSQDAAVTRIAPGMEMAQAQVVQKLDLSFRVSRAAIPLYLSQYGQSPFEAGRVDPSQRQSLSATRATDWPNRSMTTSHSTLLTSHLIASSLDDSRRTAAIPTPISSISPSYIARAAMAKIPRSFRLLEELERGEKGIGDGMCSYGLDDGSDVMMSEWNATIIGPGHSVHQNRIYSLKIHCGPNYPDEAPLVQFLTKINLPCVSSTDGKIIREALPVLRNWNRGSTMEAVLVELRKDMGSQNNRKLPQPPEGTMF</sequence>
<protein>
    <recommendedName>
        <fullName evidence="3">UBC core domain-containing protein</fullName>
    </recommendedName>
</protein>
<dbReference type="InterPro" id="IPR000608">
    <property type="entry name" value="UBC"/>
</dbReference>
<reference evidence="4" key="1">
    <citation type="submission" date="2016-04" db="EMBL/GenBank/DDBJ databases">
        <authorList>
            <person name="Nguyen H.D."/>
            <person name="Samba Siva P."/>
            <person name="Cullis J."/>
            <person name="Levesque C.A."/>
            <person name="Hambleton S."/>
        </authorList>
    </citation>
    <scope>NUCLEOTIDE SEQUENCE</scope>
    <source>
        <strain evidence="4">DAOMC 236422</strain>
    </source>
</reference>
<dbReference type="PROSITE" id="PS50127">
    <property type="entry name" value="UBC_2"/>
    <property type="match status" value="1"/>
</dbReference>
<evidence type="ECO:0000313" key="4">
    <source>
        <dbReference type="EMBL" id="KAE8270036.1"/>
    </source>
</evidence>
<proteinExistence type="predicted"/>
<keyword evidence="5" id="KW-1185">Reference proteome</keyword>
<feature type="domain" description="UBC core" evidence="3">
    <location>
        <begin position="143"/>
        <end position="276"/>
    </location>
</feature>
<dbReference type="Proteomes" id="UP000078113">
    <property type="component" value="Unassembled WGS sequence"/>
</dbReference>
<feature type="compositionally biased region" description="Basic and acidic residues" evidence="2">
    <location>
        <begin position="7"/>
        <end position="17"/>
    </location>
</feature>
<dbReference type="PANTHER" id="PTHR24068">
    <property type="entry name" value="UBIQUITIN-CONJUGATING ENZYME E2"/>
    <property type="match status" value="1"/>
</dbReference>
<evidence type="ECO:0000313" key="5">
    <source>
        <dbReference type="Proteomes" id="UP000078113"/>
    </source>
</evidence>
<dbReference type="EMBL" id="LWDG02000067">
    <property type="protein sequence ID" value="KAE8270036.1"/>
    <property type="molecule type" value="Genomic_DNA"/>
</dbReference>
<dbReference type="GO" id="GO:0006301">
    <property type="term" value="P:DNA damage tolerance"/>
    <property type="evidence" value="ECO:0007669"/>
    <property type="project" value="UniProtKB-ARBA"/>
</dbReference>
<dbReference type="InterPro" id="IPR016135">
    <property type="entry name" value="UBQ-conjugating_enzyme/RWD"/>
</dbReference>
<feature type="region of interest" description="Disordered" evidence="2">
    <location>
        <begin position="1"/>
        <end position="26"/>
    </location>
</feature>
<dbReference type="SUPFAM" id="SSF54495">
    <property type="entry name" value="UBC-like"/>
    <property type="match status" value="1"/>
</dbReference>
<gene>
    <name evidence="4" type="ORF">A4X09_0g2322</name>
</gene>
<dbReference type="SMART" id="SM00212">
    <property type="entry name" value="UBCc"/>
    <property type="match status" value="1"/>
</dbReference>
<accession>A0A8X7NDJ8</accession>
<evidence type="ECO:0000259" key="3">
    <source>
        <dbReference type="PROSITE" id="PS50127"/>
    </source>
</evidence>
<dbReference type="AlphaFoldDB" id="A0A8X7NDJ8"/>
<organism evidence="4 5">
    <name type="scientific">Tilletia walkeri</name>
    <dbReference type="NCBI Taxonomy" id="117179"/>
    <lineage>
        <taxon>Eukaryota</taxon>
        <taxon>Fungi</taxon>
        <taxon>Dikarya</taxon>
        <taxon>Basidiomycota</taxon>
        <taxon>Ustilaginomycotina</taxon>
        <taxon>Exobasidiomycetes</taxon>
        <taxon>Tilletiales</taxon>
        <taxon>Tilletiaceae</taxon>
        <taxon>Tilletia</taxon>
    </lineage>
</organism>
<dbReference type="CDD" id="cd23807">
    <property type="entry name" value="UEV_UBE2V"/>
    <property type="match status" value="1"/>
</dbReference>
<reference evidence="4" key="2">
    <citation type="journal article" date="2019" name="IMA Fungus">
        <title>Genome sequencing and comparison of five Tilletia species to identify candidate genes for the detection of regulated species infecting wheat.</title>
        <authorList>
            <person name="Nguyen H.D.T."/>
            <person name="Sultana T."/>
            <person name="Kesanakurti P."/>
            <person name="Hambleton S."/>
        </authorList>
    </citation>
    <scope>NUCLEOTIDE SEQUENCE</scope>
    <source>
        <strain evidence="4">DAOMC 236422</strain>
    </source>
</reference>
<feature type="compositionally biased region" description="Polar residues" evidence="2">
    <location>
        <begin position="78"/>
        <end position="87"/>
    </location>
</feature>
<evidence type="ECO:0000256" key="2">
    <source>
        <dbReference type="SAM" id="MobiDB-lite"/>
    </source>
</evidence>
<keyword evidence="1" id="KW-0833">Ubl conjugation pathway</keyword>
<dbReference type="FunFam" id="3.10.110.10:FF:000026">
    <property type="entry name" value="Ubiquitin-conjugating enzyme E2 variant"/>
    <property type="match status" value="1"/>
</dbReference>